<evidence type="ECO:0000313" key="2">
    <source>
        <dbReference type="EMBL" id="SNR61125.1"/>
    </source>
</evidence>
<protein>
    <submittedName>
        <fullName evidence="2">CRISPR-associated protein Cas8b/Csh1, subtype I-B/HMARI</fullName>
    </submittedName>
</protein>
<name>A0A238XQ78_HALVU</name>
<feature type="compositionally biased region" description="Basic and acidic residues" evidence="1">
    <location>
        <begin position="493"/>
        <end position="502"/>
    </location>
</feature>
<dbReference type="OrthoDB" id="193050at2157"/>
<accession>A0A238XQ78</accession>
<dbReference type="Proteomes" id="UP000198397">
    <property type="component" value="Unassembled WGS sequence"/>
</dbReference>
<evidence type="ECO:0000256" key="1">
    <source>
        <dbReference type="SAM" id="MobiDB-lite"/>
    </source>
</evidence>
<keyword evidence="3" id="KW-1185">Reference proteome</keyword>
<gene>
    <name evidence="2" type="ORF">SAMN06264855_12131</name>
</gene>
<dbReference type="Pfam" id="PF09484">
    <property type="entry name" value="Cas_TM1802"/>
    <property type="match status" value="1"/>
</dbReference>
<dbReference type="InterPro" id="IPR013389">
    <property type="entry name" value="CRISPR-assoc_prot_Cas8b"/>
</dbReference>
<dbReference type="EMBL" id="FZNQ01000021">
    <property type="protein sequence ID" value="SNR61125.1"/>
    <property type="molecule type" value="Genomic_DNA"/>
</dbReference>
<dbReference type="AlphaFoldDB" id="A0A238XQ78"/>
<organism evidence="2 3">
    <name type="scientific">Halorubrum vacuolatum</name>
    <name type="common">Natronobacterium vacuolatum</name>
    <dbReference type="NCBI Taxonomy" id="63740"/>
    <lineage>
        <taxon>Archaea</taxon>
        <taxon>Methanobacteriati</taxon>
        <taxon>Methanobacteriota</taxon>
        <taxon>Stenosarchaea group</taxon>
        <taxon>Halobacteria</taxon>
        <taxon>Halobacteriales</taxon>
        <taxon>Haloferacaceae</taxon>
        <taxon>Halorubrum</taxon>
    </lineage>
</organism>
<reference evidence="2 3" key="1">
    <citation type="submission" date="2017-06" db="EMBL/GenBank/DDBJ databases">
        <authorList>
            <person name="Kim H.J."/>
            <person name="Triplett B.A."/>
        </authorList>
    </citation>
    <scope>NUCLEOTIDE SEQUENCE [LARGE SCALE GENOMIC DNA]</scope>
    <source>
        <strain evidence="2 3">DSM 8800</strain>
    </source>
</reference>
<dbReference type="RefSeq" id="WP_089385707.1">
    <property type="nucleotide sequence ID" value="NZ_FZNQ01000021.1"/>
</dbReference>
<feature type="region of interest" description="Disordered" evidence="1">
    <location>
        <begin position="493"/>
        <end position="512"/>
    </location>
</feature>
<sequence length="747" mass="83527">MTDRDADVAVSRMHDRLPATLYEVAWQYTLFEWYSTQQSPDLDFDLAPEYLAYLTPNAKSNLFGERDSLLIAYVDLSDPVYPKLRSDAEGGPVELATYTEADRFRVGHSYPNKKRGLMTDYSLTTHKGGKDARYLAGVSGSGTNTLRDRFTSWPVSEAADQVRAEANGADRAILDGLATLGQDDEVMDQLSDAFLDLVASEDEELEVLITVRVKLPGEEEWKFPGEVPVLNEVMRVRKQAKLENINVDDASGQGVGLVSDEPGRVTGGSPGVFSMYGKQQREHFPDLDTTGSSAWRIHPLRFDTAAAVSLADSLFDNFHRGLGYNRRLFLLPYLAVRRSELDPETFEWFHDRVYTRLRDAEGGSDGSFDETVSGFFGDADPVRSGGQASITDFLSEHDVGFGEESADYWDSVRFAVVHRISGNPARVFFDTIDGVSPALQLENAHNDVTGSAVFAADGIFNENPDPDKSPLLGRSLNLVRYILYGGYFRRTTEPTRNSREANEPPGAGDIDDSRMERVRNLLTGTPIDASRLLEHYIHQLVQDQHKMFGDGNGYDLFRRNVVEQYAQIHALAAVGGLDTSNTIAFGYTEMPTEFETREERLDEFIESHEALSGASEQAIFTLGALVGRITAYQSRKNITSTLVRRYPVDYITKQTVKEVTKGTLQMDNTYAEADGNRSYWTNARYTDRLADTMLAEDPQSWRLTEAEIQWLYSLGIAYGLSDSSLYDEDDDAVDDAPAARFQPLFRR</sequence>
<proteinExistence type="predicted"/>
<evidence type="ECO:0000313" key="3">
    <source>
        <dbReference type="Proteomes" id="UP000198397"/>
    </source>
</evidence>